<dbReference type="Proteomes" id="UP001186974">
    <property type="component" value="Unassembled WGS sequence"/>
</dbReference>
<evidence type="ECO:0000313" key="1">
    <source>
        <dbReference type="EMBL" id="KAK3063781.1"/>
    </source>
</evidence>
<comment type="caution">
    <text evidence="1">The sequence shown here is derived from an EMBL/GenBank/DDBJ whole genome shotgun (WGS) entry which is preliminary data.</text>
</comment>
<name>A0ACC3D959_9PEZI</name>
<reference evidence="1" key="1">
    <citation type="submission" date="2024-09" db="EMBL/GenBank/DDBJ databases">
        <title>Black Yeasts Isolated from many extreme environments.</title>
        <authorList>
            <person name="Coleine C."/>
            <person name="Stajich J.E."/>
            <person name="Selbmann L."/>
        </authorList>
    </citation>
    <scope>NUCLEOTIDE SEQUENCE</scope>
    <source>
        <strain evidence="1">CCFEE 5737</strain>
    </source>
</reference>
<dbReference type="EMBL" id="JAWDJW010006722">
    <property type="protein sequence ID" value="KAK3063781.1"/>
    <property type="molecule type" value="Genomic_DNA"/>
</dbReference>
<organism evidence="1 2">
    <name type="scientific">Coniosporium uncinatum</name>
    <dbReference type="NCBI Taxonomy" id="93489"/>
    <lineage>
        <taxon>Eukaryota</taxon>
        <taxon>Fungi</taxon>
        <taxon>Dikarya</taxon>
        <taxon>Ascomycota</taxon>
        <taxon>Pezizomycotina</taxon>
        <taxon>Dothideomycetes</taxon>
        <taxon>Dothideomycetes incertae sedis</taxon>
        <taxon>Coniosporium</taxon>
    </lineage>
</organism>
<protein>
    <submittedName>
        <fullName evidence="1">Uncharacterized protein</fullName>
    </submittedName>
</protein>
<sequence length="527" mass="55555">MPMRWTPDNDQMLLFLILKVHKLNIDVSAIAAEWPDDRGDKPTPRALTERLQKIRVIAASKGVTGLAGALVNTGRSGPSSASSTPRKPKTPSSSKKTAVTPASKKRKIKDESEADDDDDGDGIEEKELKELMDETPSKKRGLDSGTTPTGTGDMSSFFDDTFGTNDDTDADLGLPSNPFFGPISSSSGGVADTSATSYPSFGFDFGGDDMTLDGSNATTATNTFPDFSNPNLTLPPGKPTLYSNAEPTSSTTTISAPYPTSDPFNNLSQAYSFPSSGLGHGTTSTPIYNPFAQRLSDVSVSRNGGSPYARTSSSNAGAFQGVVGRNGNVSMPLTGTRGGRGGRHGGGGGERGGVGVNVHPGWKSAARLRDAQVAHNNRVIEEMNERARAAEKARRMEFAMAAQEKGKLQKYVQAPQHANRVVDVNVDVVPASTATTTATAAAATKKKTTPNKKGLPGKTLGLNNKKKDEVAMDDGGEAGGVDVAKQERPRRKSAQNIKKVVEEMESADEEEDSGGSEYQGEDSGEEV</sequence>
<keyword evidence="2" id="KW-1185">Reference proteome</keyword>
<proteinExistence type="predicted"/>
<evidence type="ECO:0000313" key="2">
    <source>
        <dbReference type="Proteomes" id="UP001186974"/>
    </source>
</evidence>
<gene>
    <name evidence="1" type="ORF">LTS18_012806</name>
</gene>
<accession>A0ACC3D959</accession>